<evidence type="ECO:0000256" key="5">
    <source>
        <dbReference type="ARBA" id="ARBA00022801"/>
    </source>
</evidence>
<reference evidence="10 11" key="1">
    <citation type="submission" date="2021-05" db="EMBL/GenBank/DDBJ databases">
        <title>A Polyphasic approach of four new species of the genus Ohtaekwangia: Ohtaekwangia histidinii sp. nov., Ohtaekwangia cretensis sp. nov., Ohtaekwangia indiensis sp. nov., Ohtaekwangia reichenbachii sp. nov. from diverse environment.</title>
        <authorList>
            <person name="Octaviana S."/>
        </authorList>
    </citation>
    <scope>NUCLEOTIDE SEQUENCE [LARGE SCALE GENOMIC DNA]</scope>
    <source>
        <strain evidence="10 11">PWU4</strain>
    </source>
</reference>
<keyword evidence="4 8" id="KW-0028">Amino-acid biosynthesis</keyword>
<dbReference type="EC" id="3.1.3.15" evidence="3 8"/>
<evidence type="ECO:0000256" key="7">
    <source>
        <dbReference type="ARBA" id="ARBA00049158"/>
    </source>
</evidence>
<evidence type="ECO:0000256" key="6">
    <source>
        <dbReference type="ARBA" id="ARBA00023102"/>
    </source>
</evidence>
<dbReference type="InterPro" id="IPR004013">
    <property type="entry name" value="PHP_dom"/>
</dbReference>
<comment type="similarity">
    <text evidence="2 8">Belongs to the PHP hydrolase family. HisK subfamily.</text>
</comment>
<evidence type="ECO:0000256" key="1">
    <source>
        <dbReference type="ARBA" id="ARBA00004970"/>
    </source>
</evidence>
<dbReference type="Proteomes" id="UP001319200">
    <property type="component" value="Unassembled WGS sequence"/>
</dbReference>
<keyword evidence="11" id="KW-1185">Reference proteome</keyword>
<evidence type="ECO:0000313" key="10">
    <source>
        <dbReference type="EMBL" id="MBT1698828.1"/>
    </source>
</evidence>
<proteinExistence type="inferred from homology"/>
<accession>A0AAP2GP86</accession>
<name>A0AAP2GP86_9BACT</name>
<feature type="domain" description="PHP" evidence="9">
    <location>
        <begin position="5"/>
        <end position="203"/>
    </location>
</feature>
<gene>
    <name evidence="10" type="ORF">KK083_18185</name>
</gene>
<comment type="catalytic activity">
    <reaction evidence="7 8">
        <text>L-histidinol phosphate + H2O = L-histidinol + phosphate</text>
        <dbReference type="Rhea" id="RHEA:14465"/>
        <dbReference type="ChEBI" id="CHEBI:15377"/>
        <dbReference type="ChEBI" id="CHEBI:43474"/>
        <dbReference type="ChEBI" id="CHEBI:57699"/>
        <dbReference type="ChEBI" id="CHEBI:57980"/>
        <dbReference type="EC" id="3.1.3.15"/>
    </reaction>
</comment>
<comment type="caution">
    <text evidence="10">The sequence shown here is derived from an EMBL/GenBank/DDBJ whole genome shotgun (WGS) entry which is preliminary data.</text>
</comment>
<protein>
    <recommendedName>
        <fullName evidence="3 8">Histidinol-phosphatase</fullName>
        <shortName evidence="8">HolPase</shortName>
        <ecNumber evidence="3 8">3.1.3.15</ecNumber>
    </recommendedName>
</protein>
<evidence type="ECO:0000256" key="2">
    <source>
        <dbReference type="ARBA" id="ARBA00009152"/>
    </source>
</evidence>
<keyword evidence="6 8" id="KW-0368">Histidine biosynthesis</keyword>
<organism evidence="10 11">
    <name type="scientific">Chryseosolibacter histidini</name>
    <dbReference type="NCBI Taxonomy" id="2782349"/>
    <lineage>
        <taxon>Bacteria</taxon>
        <taxon>Pseudomonadati</taxon>
        <taxon>Bacteroidota</taxon>
        <taxon>Cytophagia</taxon>
        <taxon>Cytophagales</taxon>
        <taxon>Chryseotaleaceae</taxon>
        <taxon>Chryseosolibacter</taxon>
    </lineage>
</organism>
<sequence>MWFNCHTHSRYCDGVGELSDYAAQAVANGVTSLGFSSHAPVPFDCSWCMKKENVRAYLDNIEQLKKEQPSLQLYKGMEVDYIPGTVSPSDFRPLLDYTVGSVHFIDRFPDGKPWEIDGSHTVFLSGLEAIFGNDIRAAITRYFELTREMIVNAVPEVVGHIDKIKIQNQGNKFFDEGDAWYRDEVIKTLDAVTGSDMIVEVNTRGLYQKKSTTPYPSPWMLEEILRRNIPITLSSDAHHPKDLVNQFEQMAPLLVAIGFRKISILRDGSWQPVTLTPDGLVY</sequence>
<comment type="pathway">
    <text evidence="1 8">Amino-acid biosynthesis; L-histidine biosynthesis; L-histidine from 5-phospho-alpha-D-ribose 1-diphosphate: step 8/9.</text>
</comment>
<dbReference type="RefSeq" id="WP_254165685.1">
    <property type="nucleotide sequence ID" value="NZ_JAHESF010000018.1"/>
</dbReference>
<dbReference type="AlphaFoldDB" id="A0AAP2GP86"/>
<dbReference type="GO" id="GO:0005737">
    <property type="term" value="C:cytoplasm"/>
    <property type="evidence" value="ECO:0007669"/>
    <property type="project" value="TreeGrafter"/>
</dbReference>
<dbReference type="InterPro" id="IPR010140">
    <property type="entry name" value="Histidinol_P_phosphatase_HisJ"/>
</dbReference>
<dbReference type="Gene3D" id="3.20.20.140">
    <property type="entry name" value="Metal-dependent hydrolases"/>
    <property type="match status" value="1"/>
</dbReference>
<evidence type="ECO:0000256" key="4">
    <source>
        <dbReference type="ARBA" id="ARBA00022605"/>
    </source>
</evidence>
<dbReference type="GO" id="GO:0004401">
    <property type="term" value="F:histidinol-phosphatase activity"/>
    <property type="evidence" value="ECO:0007669"/>
    <property type="project" value="UniProtKB-UniRule"/>
</dbReference>
<dbReference type="EMBL" id="JAHESF010000018">
    <property type="protein sequence ID" value="MBT1698828.1"/>
    <property type="molecule type" value="Genomic_DNA"/>
</dbReference>
<keyword evidence="5 8" id="KW-0378">Hydrolase</keyword>
<dbReference type="SUPFAM" id="SSF89550">
    <property type="entry name" value="PHP domain-like"/>
    <property type="match status" value="1"/>
</dbReference>
<dbReference type="PANTHER" id="PTHR21039">
    <property type="entry name" value="HISTIDINOL PHOSPHATASE-RELATED"/>
    <property type="match status" value="1"/>
</dbReference>
<dbReference type="InterPro" id="IPR016195">
    <property type="entry name" value="Pol/histidinol_Pase-like"/>
</dbReference>
<evidence type="ECO:0000256" key="8">
    <source>
        <dbReference type="RuleBase" id="RU366003"/>
    </source>
</evidence>
<evidence type="ECO:0000256" key="3">
    <source>
        <dbReference type="ARBA" id="ARBA00013085"/>
    </source>
</evidence>
<evidence type="ECO:0000313" key="11">
    <source>
        <dbReference type="Proteomes" id="UP001319200"/>
    </source>
</evidence>
<evidence type="ECO:0000259" key="9">
    <source>
        <dbReference type="Pfam" id="PF02811"/>
    </source>
</evidence>
<dbReference type="GO" id="GO:0000105">
    <property type="term" value="P:L-histidine biosynthetic process"/>
    <property type="evidence" value="ECO:0007669"/>
    <property type="project" value="UniProtKB-UniRule"/>
</dbReference>
<dbReference type="NCBIfam" id="TIGR01856">
    <property type="entry name" value="hisJ_fam"/>
    <property type="match status" value="1"/>
</dbReference>
<dbReference type="PANTHER" id="PTHR21039:SF0">
    <property type="entry name" value="HISTIDINOL-PHOSPHATASE"/>
    <property type="match status" value="1"/>
</dbReference>
<dbReference type="CDD" id="cd12110">
    <property type="entry name" value="PHP_HisPPase_Hisj_like"/>
    <property type="match status" value="1"/>
</dbReference>
<dbReference type="Pfam" id="PF02811">
    <property type="entry name" value="PHP"/>
    <property type="match status" value="1"/>
</dbReference>